<reference evidence="3 4" key="1">
    <citation type="submission" date="2016-11" db="EMBL/GenBank/DDBJ databases">
        <title>Tenacibaculum sp. LPB0136, isolated from marine environment.</title>
        <authorList>
            <person name="Kim E."/>
            <person name="Yi H."/>
        </authorList>
    </citation>
    <scope>NUCLEOTIDE SEQUENCE [LARGE SCALE GENOMIC DNA]</scope>
    <source>
        <strain evidence="3 4">LPB0136</strain>
    </source>
</reference>
<dbReference type="CDD" id="cd03794">
    <property type="entry name" value="GT4_WbuB-like"/>
    <property type="match status" value="1"/>
</dbReference>
<protein>
    <submittedName>
        <fullName evidence="3">Glycosyl transferase family 1</fullName>
    </submittedName>
</protein>
<dbReference type="Proteomes" id="UP000181898">
    <property type="component" value="Chromosome"/>
</dbReference>
<dbReference type="PANTHER" id="PTHR46401">
    <property type="entry name" value="GLYCOSYLTRANSFERASE WBBK-RELATED"/>
    <property type="match status" value="1"/>
</dbReference>
<dbReference type="GO" id="GO:0016757">
    <property type="term" value="F:glycosyltransferase activity"/>
    <property type="evidence" value="ECO:0007669"/>
    <property type="project" value="TreeGrafter"/>
</dbReference>
<dbReference type="GO" id="GO:0009103">
    <property type="term" value="P:lipopolysaccharide biosynthetic process"/>
    <property type="evidence" value="ECO:0007669"/>
    <property type="project" value="TreeGrafter"/>
</dbReference>
<name>A0A1L3JFV8_9FLAO</name>
<evidence type="ECO:0000256" key="1">
    <source>
        <dbReference type="ARBA" id="ARBA00022679"/>
    </source>
</evidence>
<evidence type="ECO:0000259" key="2">
    <source>
        <dbReference type="Pfam" id="PF13439"/>
    </source>
</evidence>
<evidence type="ECO:0000313" key="4">
    <source>
        <dbReference type="Proteomes" id="UP000181898"/>
    </source>
</evidence>
<dbReference type="EMBL" id="CP018155">
    <property type="protein sequence ID" value="APG64025.1"/>
    <property type="molecule type" value="Genomic_DNA"/>
</dbReference>
<keyword evidence="4" id="KW-1185">Reference proteome</keyword>
<organism evidence="3 4">
    <name type="scientific">Tenacibaculum todarodis</name>
    <dbReference type="NCBI Taxonomy" id="1850252"/>
    <lineage>
        <taxon>Bacteria</taxon>
        <taxon>Pseudomonadati</taxon>
        <taxon>Bacteroidota</taxon>
        <taxon>Flavobacteriia</taxon>
        <taxon>Flavobacteriales</taxon>
        <taxon>Flavobacteriaceae</taxon>
        <taxon>Tenacibaculum</taxon>
    </lineage>
</organism>
<dbReference type="InterPro" id="IPR028098">
    <property type="entry name" value="Glyco_trans_4-like_N"/>
</dbReference>
<dbReference type="OrthoDB" id="9794575at2"/>
<feature type="domain" description="Glycosyltransferase subfamily 4-like N-terminal" evidence="2">
    <location>
        <begin position="104"/>
        <end position="228"/>
    </location>
</feature>
<keyword evidence="1 3" id="KW-0808">Transferase</keyword>
<gene>
    <name evidence="3" type="ORF">LPB136_00965</name>
</gene>
<evidence type="ECO:0000313" key="3">
    <source>
        <dbReference type="EMBL" id="APG64025.1"/>
    </source>
</evidence>
<dbReference type="Gene3D" id="3.40.50.2000">
    <property type="entry name" value="Glycogen Phosphorylase B"/>
    <property type="match status" value="2"/>
</dbReference>
<dbReference type="RefSeq" id="WP_072554347.1">
    <property type="nucleotide sequence ID" value="NZ_CP018155.1"/>
</dbReference>
<accession>A0A1L3JFV8</accession>
<sequence>MKALIITYYWPPAGGSGVQRWLKFVKYLQNFDIEPIVYVPENAQYPIKDVSLEKDIPENIEILKLPIWEPNSILSLFKKDSKQSAGFLNPNPSFVGSILQKIRANYFIPDARKFWVKPSVKFLKNYLSKNNIDVVITTGPPHSLHLIGLQLKKELGVKWISDFRDPWTDIDYFHQLPLSEKARAKHHQLEQEVLKNSDAVLVVGKTMKENYKNFSDNIHVITNGFDSELNEIKEVALDKKFSITHIGMMNADRNPLVLWKVLSDLCKENKEFEQDLEIKLIGKIASEIDESLEGYQLKNIVKIDYLPHNEVKEYQRKSQVLLLAINNVPSAKGILTGKIFEYLQAKRPILAIGPEDGDLAEVLNSTNSGSTVDFENKDQLKLTILRLYSAYKNGDLTIESSNIEQFHRKNLTEQLSIVIKDVVNKV</sequence>
<dbReference type="AlphaFoldDB" id="A0A1L3JFV8"/>
<dbReference type="PANTHER" id="PTHR46401:SF2">
    <property type="entry name" value="GLYCOSYLTRANSFERASE WBBK-RELATED"/>
    <property type="match status" value="1"/>
</dbReference>
<dbReference type="Pfam" id="PF13439">
    <property type="entry name" value="Glyco_transf_4"/>
    <property type="match status" value="1"/>
</dbReference>
<dbReference type="KEGG" id="ten:LPB136_00965"/>
<proteinExistence type="predicted"/>
<dbReference type="SUPFAM" id="SSF53756">
    <property type="entry name" value="UDP-Glycosyltransferase/glycogen phosphorylase"/>
    <property type="match status" value="1"/>
</dbReference>
<dbReference type="STRING" id="1850252.LPB136_00965"/>